<evidence type="ECO:0000313" key="1">
    <source>
        <dbReference type="EMBL" id="PFH46236.1"/>
    </source>
</evidence>
<dbReference type="AlphaFoldDB" id="A0A2A9NEP9"/>
<name>A0A2A9NEP9_9AGAR</name>
<dbReference type="OrthoDB" id="2890840at2759"/>
<keyword evidence="2" id="KW-1185">Reference proteome</keyword>
<organism evidence="1 2">
    <name type="scientific">Amanita thiersii Skay4041</name>
    <dbReference type="NCBI Taxonomy" id="703135"/>
    <lineage>
        <taxon>Eukaryota</taxon>
        <taxon>Fungi</taxon>
        <taxon>Dikarya</taxon>
        <taxon>Basidiomycota</taxon>
        <taxon>Agaricomycotina</taxon>
        <taxon>Agaricomycetes</taxon>
        <taxon>Agaricomycetidae</taxon>
        <taxon>Agaricales</taxon>
        <taxon>Pluteineae</taxon>
        <taxon>Amanitaceae</taxon>
        <taxon>Amanita</taxon>
    </lineage>
</organism>
<dbReference type="Proteomes" id="UP000242287">
    <property type="component" value="Unassembled WGS sequence"/>
</dbReference>
<reference evidence="1 2" key="1">
    <citation type="submission" date="2014-02" db="EMBL/GenBank/DDBJ databases">
        <title>Transposable element dynamics among asymbiotic and ectomycorrhizal Amanita fungi.</title>
        <authorList>
            <consortium name="DOE Joint Genome Institute"/>
            <person name="Hess J."/>
            <person name="Skrede I."/>
            <person name="Wolfe B."/>
            <person name="LaButti K."/>
            <person name="Ohm R.A."/>
            <person name="Grigoriev I.V."/>
            <person name="Pringle A."/>
        </authorList>
    </citation>
    <scope>NUCLEOTIDE SEQUENCE [LARGE SCALE GENOMIC DNA]</scope>
    <source>
        <strain evidence="1 2">SKay4041</strain>
    </source>
</reference>
<dbReference type="EMBL" id="KZ302219">
    <property type="protein sequence ID" value="PFH46236.1"/>
    <property type="molecule type" value="Genomic_DNA"/>
</dbReference>
<protein>
    <recommendedName>
        <fullName evidence="3">F-box domain-containing protein</fullName>
    </recommendedName>
</protein>
<sequence>MKAIEIPPEILCEVLSYFSTTLIVNRTSSFPWYLGHICASWRATFLSMHQFWTRIDINLLSWSLEPVEELTALSYHAFELVQMFLERTQGRLFAFRYQAPYNSALQMDPLETRRDHQILHALADCSDRWVGASLSLYESDLHILQPVKGRLPHLRMLETHYLVEDNRELDHPYIDVFRDVALEHVYLVRPMSWAIDYTGLSSLYIGELRLFETELFLELLRQTHCLQELVVLQTWVAAFPRKSTPPVMLPHVKLFAIGGGIVLFPFLMIPALEDFSVYTGGFNPHFQPTILAFLACHHQIRSFTAYNCMSEDMFAFLEYMPNLTSLSLCYVFPMLDVFMHLTHCRHHEEGGQVDIVAGQFVRPVLPKLRALSMTSHLTRDEVFALAEMVDSRMWMSSAGDGPAVTHVREGGIQELTMHLADYKRMYPLVSPTLSAMEEKGVEVSVDDDLQDFGVQYVQRSQSFIFRCSK</sequence>
<evidence type="ECO:0008006" key="3">
    <source>
        <dbReference type="Google" id="ProtNLM"/>
    </source>
</evidence>
<accession>A0A2A9NEP9</accession>
<evidence type="ECO:0000313" key="2">
    <source>
        <dbReference type="Proteomes" id="UP000242287"/>
    </source>
</evidence>
<gene>
    <name evidence="1" type="ORF">AMATHDRAFT_8063</name>
</gene>
<proteinExistence type="predicted"/>